<evidence type="ECO:0000256" key="3">
    <source>
        <dbReference type="ARBA" id="ARBA00023163"/>
    </source>
</evidence>
<accession>A0AAD0EE00</accession>
<sequence length="252" mass="27375">MARTPVWKSIAISLTDDIAQGRYQTGDKLPPEVQLSGRFGVNRHTVRRALSDMADQGLVHARRGAGVFVAAQPTDYPIGKRVRFHQNLARLGRIPAKRILTLETRAAGQREAEALRLEAGAAVHVYDGLSLADGQPIALFQSVFPAAPLPGLLSALEETHSVTAALKHCGIQDFTRVETRITAKLATATQALHLKISEGSPILRTTGINATPGDDPIEFGRTWFAGDRVTLTVSDQDNPETNGRRRQSTRAF</sequence>
<proteinExistence type="predicted"/>
<dbReference type="InterPro" id="IPR000524">
    <property type="entry name" value="Tscrpt_reg_HTH_GntR"/>
</dbReference>
<keyword evidence="3" id="KW-0804">Transcription</keyword>
<evidence type="ECO:0000256" key="4">
    <source>
        <dbReference type="SAM" id="MobiDB-lite"/>
    </source>
</evidence>
<dbReference type="GO" id="GO:0003700">
    <property type="term" value="F:DNA-binding transcription factor activity"/>
    <property type="evidence" value="ECO:0007669"/>
    <property type="project" value="InterPro"/>
</dbReference>
<dbReference type="Pfam" id="PF00392">
    <property type="entry name" value="GntR"/>
    <property type="match status" value="1"/>
</dbReference>
<dbReference type="PRINTS" id="PR00035">
    <property type="entry name" value="HTHGNTR"/>
</dbReference>
<dbReference type="EMBL" id="CP010784">
    <property type="protein sequence ID" value="ATF07114.1"/>
    <property type="molecule type" value="Genomic_DNA"/>
</dbReference>
<dbReference type="Gene3D" id="1.10.10.10">
    <property type="entry name" value="Winged helix-like DNA-binding domain superfamily/Winged helix DNA-binding domain"/>
    <property type="match status" value="1"/>
</dbReference>
<evidence type="ECO:0000313" key="7">
    <source>
        <dbReference type="Proteomes" id="UP000217545"/>
    </source>
</evidence>
<dbReference type="Proteomes" id="UP000217545">
    <property type="component" value="Chromosome"/>
</dbReference>
<dbReference type="InterPro" id="IPR011663">
    <property type="entry name" value="UTRA"/>
</dbReference>
<feature type="domain" description="HTH gntR-type" evidence="5">
    <location>
        <begin position="4"/>
        <end position="72"/>
    </location>
</feature>
<dbReference type="InterPro" id="IPR036388">
    <property type="entry name" value="WH-like_DNA-bd_sf"/>
</dbReference>
<dbReference type="RefSeq" id="WP_024098425.1">
    <property type="nucleotide sequence ID" value="NZ_CP010588.1"/>
</dbReference>
<dbReference type="GeneID" id="31847438"/>
<dbReference type="InterPro" id="IPR050679">
    <property type="entry name" value="Bact_HTH_transcr_reg"/>
</dbReference>
<dbReference type="Gene3D" id="3.40.1410.10">
    <property type="entry name" value="Chorismate lyase-like"/>
    <property type="match status" value="1"/>
</dbReference>
<protein>
    <submittedName>
        <fullName evidence="6">Transcriptional regulator, GntR family</fullName>
    </submittedName>
</protein>
<evidence type="ECO:0000313" key="6">
    <source>
        <dbReference type="EMBL" id="ATF07114.1"/>
    </source>
</evidence>
<dbReference type="SMART" id="SM00345">
    <property type="entry name" value="HTH_GNTR"/>
    <property type="match status" value="1"/>
</dbReference>
<feature type="region of interest" description="Disordered" evidence="4">
    <location>
        <begin position="233"/>
        <end position="252"/>
    </location>
</feature>
<keyword evidence="2" id="KW-0238">DNA-binding</keyword>
<keyword evidence="1" id="KW-0805">Transcription regulation</keyword>
<dbReference type="InterPro" id="IPR028978">
    <property type="entry name" value="Chorismate_lyase_/UTRA_dom_sf"/>
</dbReference>
<gene>
    <name evidence="6" type="ORF">PhaeoP63_03065</name>
</gene>
<dbReference type="PROSITE" id="PS50949">
    <property type="entry name" value="HTH_GNTR"/>
    <property type="match status" value="1"/>
</dbReference>
<dbReference type="GO" id="GO:0045892">
    <property type="term" value="P:negative regulation of DNA-templated transcription"/>
    <property type="evidence" value="ECO:0007669"/>
    <property type="project" value="TreeGrafter"/>
</dbReference>
<dbReference type="AlphaFoldDB" id="A0AAD0EE00"/>
<reference evidence="6 7" key="1">
    <citation type="journal article" date="2017" name="Front. Microbiol.">
        <title>Phaeobacter piscinae sp. nov., a species of the Roseobacter group and potential aquaculture probiont.</title>
        <authorList>
            <person name="Sonnenschein E.C."/>
            <person name="Phippen C.B.W."/>
            <person name="Nielsen K.F."/>
            <person name="Mateiu R.V."/>
            <person name="Melchiorsen J."/>
            <person name="Gram L."/>
            <person name="Overmann J."/>
            <person name="Freese H.M."/>
        </authorList>
    </citation>
    <scope>NUCLEOTIDE SEQUENCE [LARGE SCALE GENOMIC DNA]</scope>
    <source>
        <strain evidence="6 7">P63</strain>
    </source>
</reference>
<dbReference type="GO" id="GO:0003677">
    <property type="term" value="F:DNA binding"/>
    <property type="evidence" value="ECO:0007669"/>
    <property type="project" value="UniProtKB-KW"/>
</dbReference>
<dbReference type="PANTHER" id="PTHR44846">
    <property type="entry name" value="MANNOSYL-D-GLYCERATE TRANSPORT/METABOLISM SYSTEM REPRESSOR MNGR-RELATED"/>
    <property type="match status" value="1"/>
</dbReference>
<dbReference type="SUPFAM" id="SSF46785">
    <property type="entry name" value="Winged helix' DNA-binding domain"/>
    <property type="match status" value="1"/>
</dbReference>
<name>A0AAD0EE00_9RHOB</name>
<dbReference type="SUPFAM" id="SSF64288">
    <property type="entry name" value="Chorismate lyase-like"/>
    <property type="match status" value="1"/>
</dbReference>
<evidence type="ECO:0000256" key="2">
    <source>
        <dbReference type="ARBA" id="ARBA00023125"/>
    </source>
</evidence>
<dbReference type="InterPro" id="IPR012702">
    <property type="entry name" value="CP_lyase_PhnF"/>
</dbReference>
<dbReference type="NCBIfam" id="TIGR02325">
    <property type="entry name" value="C_P_lyase_phnF"/>
    <property type="match status" value="1"/>
</dbReference>
<dbReference type="Pfam" id="PF07702">
    <property type="entry name" value="UTRA"/>
    <property type="match status" value="1"/>
</dbReference>
<dbReference type="InterPro" id="IPR036390">
    <property type="entry name" value="WH_DNA-bd_sf"/>
</dbReference>
<dbReference type="PANTHER" id="PTHR44846:SF1">
    <property type="entry name" value="MANNOSYL-D-GLYCERATE TRANSPORT_METABOLISM SYSTEM REPRESSOR MNGR-RELATED"/>
    <property type="match status" value="1"/>
</dbReference>
<dbReference type="CDD" id="cd07377">
    <property type="entry name" value="WHTH_GntR"/>
    <property type="match status" value="1"/>
</dbReference>
<evidence type="ECO:0000256" key="1">
    <source>
        <dbReference type="ARBA" id="ARBA00023015"/>
    </source>
</evidence>
<organism evidence="6 7">
    <name type="scientific">Phaeobacter gallaeciensis</name>
    <dbReference type="NCBI Taxonomy" id="60890"/>
    <lineage>
        <taxon>Bacteria</taxon>
        <taxon>Pseudomonadati</taxon>
        <taxon>Pseudomonadota</taxon>
        <taxon>Alphaproteobacteria</taxon>
        <taxon>Rhodobacterales</taxon>
        <taxon>Roseobacteraceae</taxon>
        <taxon>Phaeobacter</taxon>
    </lineage>
</organism>
<dbReference type="SMART" id="SM00866">
    <property type="entry name" value="UTRA"/>
    <property type="match status" value="1"/>
</dbReference>
<evidence type="ECO:0000259" key="5">
    <source>
        <dbReference type="PROSITE" id="PS50949"/>
    </source>
</evidence>